<evidence type="ECO:0000259" key="1">
    <source>
        <dbReference type="Pfam" id="PF04073"/>
    </source>
</evidence>
<gene>
    <name evidence="2" type="ORF">AVDCRST_MAG12-3617</name>
</gene>
<dbReference type="GO" id="GO:0002161">
    <property type="term" value="F:aminoacyl-tRNA deacylase activity"/>
    <property type="evidence" value="ECO:0007669"/>
    <property type="project" value="InterPro"/>
</dbReference>
<evidence type="ECO:0000313" key="2">
    <source>
        <dbReference type="EMBL" id="CAA9518258.1"/>
    </source>
</evidence>
<dbReference type="InterPro" id="IPR036754">
    <property type="entry name" value="YbaK/aa-tRNA-synt-asso_dom_sf"/>
</dbReference>
<dbReference type="AlphaFoldDB" id="A0A6J4TC00"/>
<protein>
    <submittedName>
        <fullName evidence="2">Uncharacterized protein SCO3165</fullName>
    </submittedName>
</protein>
<sequence>MGYGEREGVRRVRDALAERGVSPEFVELEETARSAEDASAALGCRVEQIVKSLVFRGAQTGGPVLVLASGPNRVSEEGISALLGERIEKADAAFVREKTGFAIGGVPPLGHAGAPATFLDEDLPQEEEVWAAAGYTHVVFGLGPEELRRITAARATRVK</sequence>
<dbReference type="Gene3D" id="3.90.960.10">
    <property type="entry name" value="YbaK/aminoacyl-tRNA synthetase-associated domain"/>
    <property type="match status" value="1"/>
</dbReference>
<dbReference type="CDD" id="cd04333">
    <property type="entry name" value="ProX_deacylase"/>
    <property type="match status" value="1"/>
</dbReference>
<feature type="domain" description="YbaK/aminoacyl-tRNA synthetase-associated" evidence="1">
    <location>
        <begin position="30"/>
        <end position="150"/>
    </location>
</feature>
<name>A0A6J4TC00_9ACTN</name>
<dbReference type="PANTHER" id="PTHR30411">
    <property type="entry name" value="CYTOPLASMIC PROTEIN"/>
    <property type="match status" value="1"/>
</dbReference>
<dbReference type="InterPro" id="IPR007214">
    <property type="entry name" value="YbaK/aa-tRNA-synth-assoc-dom"/>
</dbReference>
<proteinExistence type="predicted"/>
<organism evidence="2">
    <name type="scientific">uncultured Rubrobacteraceae bacterium</name>
    <dbReference type="NCBI Taxonomy" id="349277"/>
    <lineage>
        <taxon>Bacteria</taxon>
        <taxon>Bacillati</taxon>
        <taxon>Actinomycetota</taxon>
        <taxon>Rubrobacteria</taxon>
        <taxon>Rubrobacterales</taxon>
        <taxon>Rubrobacteraceae</taxon>
        <taxon>environmental samples</taxon>
    </lineage>
</organism>
<dbReference type="EMBL" id="CADCVK010000510">
    <property type="protein sequence ID" value="CAA9518258.1"/>
    <property type="molecule type" value="Genomic_DNA"/>
</dbReference>
<reference evidence="2" key="1">
    <citation type="submission" date="2020-02" db="EMBL/GenBank/DDBJ databases">
        <authorList>
            <person name="Meier V. D."/>
        </authorList>
    </citation>
    <scope>NUCLEOTIDE SEQUENCE</scope>
    <source>
        <strain evidence="2">AVDCRST_MAG12</strain>
    </source>
</reference>
<dbReference type="PANTHER" id="PTHR30411:SF1">
    <property type="entry name" value="CYTOPLASMIC PROTEIN"/>
    <property type="match status" value="1"/>
</dbReference>
<dbReference type="SUPFAM" id="SSF55826">
    <property type="entry name" value="YbaK/ProRS associated domain"/>
    <property type="match status" value="1"/>
</dbReference>
<dbReference type="Pfam" id="PF04073">
    <property type="entry name" value="tRNA_edit"/>
    <property type="match status" value="1"/>
</dbReference>
<accession>A0A6J4TC00</accession>